<dbReference type="RefSeq" id="WP_158263571.1">
    <property type="nucleotide sequence ID" value="NZ_PVTD01000007.1"/>
</dbReference>
<evidence type="ECO:0000256" key="6">
    <source>
        <dbReference type="ARBA" id="ARBA00022692"/>
    </source>
</evidence>
<dbReference type="OrthoDB" id="192433at2"/>
<keyword evidence="6 11" id="KW-0812">Transmembrane</keyword>
<keyword evidence="8 11" id="KW-0472">Membrane</keyword>
<protein>
    <recommendedName>
        <fullName evidence="10">Xylose transport system permease protein XylH</fullName>
    </recommendedName>
</protein>
<evidence type="ECO:0000256" key="7">
    <source>
        <dbReference type="ARBA" id="ARBA00022989"/>
    </source>
</evidence>
<reference evidence="12 13" key="1">
    <citation type="submission" date="2018-03" db="EMBL/GenBank/DDBJ databases">
        <title>Genomic Encyclopedia of Archaeal and Bacterial Type Strains, Phase II (KMG-II): from individual species to whole genera.</title>
        <authorList>
            <person name="Goeker M."/>
        </authorList>
    </citation>
    <scope>NUCLEOTIDE SEQUENCE [LARGE SCALE GENOMIC DNA]</scope>
    <source>
        <strain evidence="12 13">DSM 29328</strain>
    </source>
</reference>
<evidence type="ECO:0000256" key="10">
    <source>
        <dbReference type="ARBA" id="ARBA00035686"/>
    </source>
</evidence>
<feature type="transmembrane region" description="Helical" evidence="11">
    <location>
        <begin position="55"/>
        <end position="75"/>
    </location>
</feature>
<dbReference type="InterPro" id="IPR001851">
    <property type="entry name" value="ABC_transp_permease"/>
</dbReference>
<evidence type="ECO:0000256" key="3">
    <source>
        <dbReference type="ARBA" id="ARBA00022475"/>
    </source>
</evidence>
<evidence type="ECO:0000256" key="11">
    <source>
        <dbReference type="SAM" id="Phobius"/>
    </source>
</evidence>
<feature type="transmembrane region" description="Helical" evidence="11">
    <location>
        <begin position="253"/>
        <end position="279"/>
    </location>
</feature>
<dbReference type="EMBL" id="PVTD01000007">
    <property type="protein sequence ID" value="PRY22199.1"/>
    <property type="molecule type" value="Genomic_DNA"/>
</dbReference>
<evidence type="ECO:0000256" key="4">
    <source>
        <dbReference type="ARBA" id="ARBA00022519"/>
    </source>
</evidence>
<feature type="transmembrane region" description="Helical" evidence="11">
    <location>
        <begin position="299"/>
        <end position="319"/>
    </location>
</feature>
<evidence type="ECO:0000313" key="12">
    <source>
        <dbReference type="EMBL" id="PRY22199.1"/>
    </source>
</evidence>
<sequence length="403" mass="42224">MTTESLDPPAMNVAPRDSGFNVRTLSLVGLLFVIAVTFHLLSGGLFLTARNLYNIVVQTSVVAILACGMTIVIVTRNIDLSVGSVLGCVGMVIALLQIQIFPQEAAWNWPLTVVIGLALGALIGAWHGFWIAYLGVPSFVVTLGGLLIFRGAAFEVAQGKTLAPFDPIYRLFGGGIDGALGVGPSWMLFVVIMVLYGLGEILVHRRQTRLGFHSKARAKVLRFALVLVAAAAFVATMNSYLKPRSDIGRGVPIPALVLLSVVLFMEFVTRFTTFGRYIFAIGGNIDAARLNGIPTRRTVLVAFITMGVLCAIAAVVTTARLNAGTSSTGELLELSAIAAAVIGGASLSGGRGTIAGAVVGALIIQSLESGMVLIGASSSQRMVAIGLVLMAAVFADKYLSGEE</sequence>
<proteinExistence type="predicted"/>
<feature type="transmembrane region" description="Helical" evidence="11">
    <location>
        <begin position="331"/>
        <end position="347"/>
    </location>
</feature>
<evidence type="ECO:0000256" key="8">
    <source>
        <dbReference type="ARBA" id="ARBA00023136"/>
    </source>
</evidence>
<gene>
    <name evidence="12" type="ORF">CLV78_107123</name>
</gene>
<evidence type="ECO:0000256" key="9">
    <source>
        <dbReference type="ARBA" id="ARBA00035611"/>
    </source>
</evidence>
<keyword evidence="4" id="KW-0997">Cell inner membrane</keyword>
<dbReference type="Proteomes" id="UP000239480">
    <property type="component" value="Unassembled WGS sequence"/>
</dbReference>
<feature type="transmembrane region" description="Helical" evidence="11">
    <location>
        <begin position="25"/>
        <end position="49"/>
    </location>
</feature>
<keyword evidence="7 11" id="KW-1133">Transmembrane helix</keyword>
<evidence type="ECO:0000313" key="13">
    <source>
        <dbReference type="Proteomes" id="UP000239480"/>
    </source>
</evidence>
<feature type="transmembrane region" description="Helical" evidence="11">
    <location>
        <begin position="220"/>
        <end position="241"/>
    </location>
</feature>
<dbReference type="CDD" id="cd06579">
    <property type="entry name" value="TM_PBP1_transp_AraH_like"/>
    <property type="match status" value="1"/>
</dbReference>
<feature type="transmembrane region" description="Helical" evidence="11">
    <location>
        <begin position="172"/>
        <end position="199"/>
    </location>
</feature>
<dbReference type="GO" id="GO:0022857">
    <property type="term" value="F:transmembrane transporter activity"/>
    <property type="evidence" value="ECO:0007669"/>
    <property type="project" value="InterPro"/>
</dbReference>
<name>A0A2T0RLY1_9RHOB</name>
<organism evidence="12 13">
    <name type="scientific">Aliiruegeria haliotis</name>
    <dbReference type="NCBI Taxonomy" id="1280846"/>
    <lineage>
        <taxon>Bacteria</taxon>
        <taxon>Pseudomonadati</taxon>
        <taxon>Pseudomonadota</taxon>
        <taxon>Alphaproteobacteria</taxon>
        <taxon>Rhodobacterales</taxon>
        <taxon>Roseobacteraceae</taxon>
        <taxon>Aliiruegeria</taxon>
    </lineage>
</organism>
<keyword evidence="2" id="KW-0813">Transport</keyword>
<dbReference type="Pfam" id="PF02653">
    <property type="entry name" value="BPD_transp_2"/>
    <property type="match status" value="1"/>
</dbReference>
<evidence type="ECO:0000256" key="1">
    <source>
        <dbReference type="ARBA" id="ARBA00004651"/>
    </source>
</evidence>
<comment type="function">
    <text evidence="9">Part of the binding-protein-dependent transport system for D-xylose. Probably responsible for the translocation of the substrate across the membrane.</text>
</comment>
<keyword evidence="13" id="KW-1185">Reference proteome</keyword>
<evidence type="ECO:0000256" key="5">
    <source>
        <dbReference type="ARBA" id="ARBA00022597"/>
    </source>
</evidence>
<dbReference type="AlphaFoldDB" id="A0A2T0RLY1"/>
<comment type="subcellular location">
    <subcellularLocation>
        <location evidence="1">Cell membrane</location>
        <topology evidence="1">Multi-pass membrane protein</topology>
    </subcellularLocation>
</comment>
<comment type="caution">
    <text evidence="12">The sequence shown here is derived from an EMBL/GenBank/DDBJ whole genome shotgun (WGS) entry which is preliminary data.</text>
</comment>
<keyword evidence="3" id="KW-1003">Cell membrane</keyword>
<dbReference type="PANTHER" id="PTHR32196">
    <property type="entry name" value="ABC TRANSPORTER PERMEASE PROTEIN YPHD-RELATED-RELATED"/>
    <property type="match status" value="1"/>
</dbReference>
<dbReference type="GO" id="GO:0005886">
    <property type="term" value="C:plasma membrane"/>
    <property type="evidence" value="ECO:0007669"/>
    <property type="project" value="UniProtKB-SubCell"/>
</dbReference>
<feature type="transmembrane region" description="Helical" evidence="11">
    <location>
        <begin position="107"/>
        <end position="126"/>
    </location>
</feature>
<feature type="transmembrane region" description="Helical" evidence="11">
    <location>
        <begin position="82"/>
        <end position="101"/>
    </location>
</feature>
<keyword evidence="5" id="KW-0762">Sugar transport</keyword>
<accession>A0A2T0RLY1</accession>
<feature type="transmembrane region" description="Helical" evidence="11">
    <location>
        <begin position="133"/>
        <end position="152"/>
    </location>
</feature>
<feature type="transmembrane region" description="Helical" evidence="11">
    <location>
        <begin position="382"/>
        <end position="399"/>
    </location>
</feature>
<evidence type="ECO:0000256" key="2">
    <source>
        <dbReference type="ARBA" id="ARBA00022448"/>
    </source>
</evidence>
<dbReference type="PANTHER" id="PTHR32196:SF32">
    <property type="entry name" value="XYLOSE TRANSPORT SYSTEM PERMEASE PROTEIN XYLH"/>
    <property type="match status" value="1"/>
</dbReference>